<keyword evidence="6 8" id="KW-0648">Protein biosynthesis</keyword>
<dbReference type="eggNOG" id="COG0223">
    <property type="taxonomic scope" value="Bacteria"/>
</dbReference>
<dbReference type="HAMAP" id="MF_00182">
    <property type="entry name" value="Formyl_trans"/>
    <property type="match status" value="1"/>
</dbReference>
<dbReference type="InterPro" id="IPR044135">
    <property type="entry name" value="Met-tRNA-FMT_C"/>
</dbReference>
<dbReference type="InterPro" id="IPR005794">
    <property type="entry name" value="Fmt"/>
</dbReference>
<evidence type="ECO:0000256" key="4">
    <source>
        <dbReference type="ARBA" id="ARBA00016014"/>
    </source>
</evidence>
<dbReference type="InterPro" id="IPR036477">
    <property type="entry name" value="Formyl_transf_N_sf"/>
</dbReference>
<evidence type="ECO:0000256" key="8">
    <source>
        <dbReference type="HAMAP-Rule" id="MF_00182"/>
    </source>
</evidence>
<evidence type="ECO:0000256" key="3">
    <source>
        <dbReference type="ARBA" id="ARBA00012261"/>
    </source>
</evidence>
<evidence type="ECO:0000256" key="1">
    <source>
        <dbReference type="ARBA" id="ARBA00002606"/>
    </source>
</evidence>
<dbReference type="Pfam" id="PF02911">
    <property type="entry name" value="Formyl_trans_C"/>
    <property type="match status" value="1"/>
</dbReference>
<dbReference type="Gene3D" id="3.40.50.170">
    <property type="entry name" value="Formyl transferase, N-terminal domain"/>
    <property type="match status" value="1"/>
</dbReference>
<sequence length="318" mass="33597">MTPPLRLLFAGTPDFAASHLAQLVGSQHSVVAVLTQPDRPSGRGKKVKATPVKQCALDAGLTVLQPATLKSKEVQATIAAYGADAMIVVAYGLILPQAVLDLPRYGCINVHGSLLPRWRGAAPIQRAIEAGDTETGITIMQMEAGLDTGPMLATATTPISEDDTTIELYSRLAAMGPKLLTGVLDDLPAHLSSATVQNDDLATYASKISKAEGHISWQQPARTIARRIHAFLPAPGCYSELLGHRVKFWRATALSATPTATPGTIVAIDNKTFDIACGDGLLRVEQAQLPGGKPLAVTDLLNARSDIFHAGVVFGDNR</sequence>
<dbReference type="GO" id="GO:0004479">
    <property type="term" value="F:methionyl-tRNA formyltransferase activity"/>
    <property type="evidence" value="ECO:0007669"/>
    <property type="project" value="UniProtKB-UniRule"/>
</dbReference>
<dbReference type="InterPro" id="IPR037022">
    <property type="entry name" value="Formyl_trans_C_sf"/>
</dbReference>
<feature type="domain" description="Formyl transferase N-terminal" evidence="9">
    <location>
        <begin position="8"/>
        <end position="183"/>
    </location>
</feature>
<evidence type="ECO:0000256" key="2">
    <source>
        <dbReference type="ARBA" id="ARBA00010699"/>
    </source>
</evidence>
<evidence type="ECO:0000259" key="10">
    <source>
        <dbReference type="Pfam" id="PF02911"/>
    </source>
</evidence>
<name>B8KUG0_9GAMM</name>
<dbReference type="InterPro" id="IPR041711">
    <property type="entry name" value="Met-tRNA-FMT_N"/>
</dbReference>
<dbReference type="InterPro" id="IPR011034">
    <property type="entry name" value="Formyl_transferase-like_C_sf"/>
</dbReference>
<protein>
    <recommendedName>
        <fullName evidence="4 8">Methionyl-tRNA formyltransferase</fullName>
        <ecNumber evidence="3 8">2.1.2.9</ecNumber>
    </recommendedName>
</protein>
<evidence type="ECO:0000259" key="9">
    <source>
        <dbReference type="Pfam" id="PF00551"/>
    </source>
</evidence>
<comment type="catalytic activity">
    <reaction evidence="7 8">
        <text>L-methionyl-tRNA(fMet) + (6R)-10-formyltetrahydrofolate = N-formyl-L-methionyl-tRNA(fMet) + (6S)-5,6,7,8-tetrahydrofolate + H(+)</text>
        <dbReference type="Rhea" id="RHEA:24380"/>
        <dbReference type="Rhea" id="RHEA-COMP:9952"/>
        <dbReference type="Rhea" id="RHEA-COMP:9953"/>
        <dbReference type="ChEBI" id="CHEBI:15378"/>
        <dbReference type="ChEBI" id="CHEBI:57453"/>
        <dbReference type="ChEBI" id="CHEBI:78530"/>
        <dbReference type="ChEBI" id="CHEBI:78844"/>
        <dbReference type="ChEBI" id="CHEBI:195366"/>
        <dbReference type="EC" id="2.1.2.9"/>
    </reaction>
</comment>
<feature type="binding site" evidence="8">
    <location>
        <begin position="113"/>
        <end position="116"/>
    </location>
    <ligand>
        <name>(6S)-5,6,7,8-tetrahydrofolate</name>
        <dbReference type="ChEBI" id="CHEBI:57453"/>
    </ligand>
</feature>
<comment type="function">
    <text evidence="1 8">Attaches a formyl group to the free amino group of methionyl-tRNA(fMet). The formyl group appears to play a dual role in the initiator identity of N-formylmethionyl-tRNA by promoting its recognition by IF2 and preventing the misappropriation of this tRNA by the elongation apparatus.</text>
</comment>
<dbReference type="CDD" id="cd08646">
    <property type="entry name" value="FMT_core_Met-tRNA-FMT_N"/>
    <property type="match status" value="1"/>
</dbReference>
<dbReference type="CDD" id="cd08704">
    <property type="entry name" value="Met_tRNA_FMT_C"/>
    <property type="match status" value="1"/>
</dbReference>
<evidence type="ECO:0000256" key="5">
    <source>
        <dbReference type="ARBA" id="ARBA00022679"/>
    </source>
</evidence>
<dbReference type="InterPro" id="IPR001555">
    <property type="entry name" value="GART_AS"/>
</dbReference>
<dbReference type="OrthoDB" id="9802815at2"/>
<dbReference type="EC" id="2.1.2.9" evidence="3 8"/>
<organism evidence="11 12">
    <name type="scientific">Luminiphilus syltensis NOR5-1B</name>
    <dbReference type="NCBI Taxonomy" id="565045"/>
    <lineage>
        <taxon>Bacteria</taxon>
        <taxon>Pseudomonadati</taxon>
        <taxon>Pseudomonadota</taxon>
        <taxon>Gammaproteobacteria</taxon>
        <taxon>Cellvibrionales</taxon>
        <taxon>Halieaceae</taxon>
        <taxon>Luminiphilus</taxon>
    </lineage>
</organism>
<keyword evidence="5 8" id="KW-0808">Transferase</keyword>
<evidence type="ECO:0000313" key="12">
    <source>
        <dbReference type="Proteomes" id="UP000004699"/>
    </source>
</evidence>
<proteinExistence type="inferred from homology"/>
<gene>
    <name evidence="8 11" type="primary">fmt</name>
    <name evidence="11" type="ORF">NOR51B_1185</name>
</gene>
<dbReference type="HOGENOM" id="CLU_033347_1_2_6"/>
<evidence type="ECO:0000256" key="6">
    <source>
        <dbReference type="ARBA" id="ARBA00022917"/>
    </source>
</evidence>
<dbReference type="GO" id="GO:0005829">
    <property type="term" value="C:cytosol"/>
    <property type="evidence" value="ECO:0007669"/>
    <property type="project" value="TreeGrafter"/>
</dbReference>
<feature type="domain" description="Formyl transferase C-terminal" evidence="10">
    <location>
        <begin position="207"/>
        <end position="303"/>
    </location>
</feature>
<accession>B8KUG0</accession>
<dbReference type="SUPFAM" id="SSF53328">
    <property type="entry name" value="Formyltransferase"/>
    <property type="match status" value="1"/>
</dbReference>
<evidence type="ECO:0000313" key="11">
    <source>
        <dbReference type="EMBL" id="EED35240.1"/>
    </source>
</evidence>
<dbReference type="SUPFAM" id="SSF50486">
    <property type="entry name" value="FMT C-terminal domain-like"/>
    <property type="match status" value="1"/>
</dbReference>
<dbReference type="STRING" id="565045.NOR51B_1185"/>
<dbReference type="InterPro" id="IPR002376">
    <property type="entry name" value="Formyl_transf_N"/>
</dbReference>
<dbReference type="InterPro" id="IPR005793">
    <property type="entry name" value="Formyl_trans_C"/>
</dbReference>
<dbReference type="PANTHER" id="PTHR11138">
    <property type="entry name" value="METHIONYL-TRNA FORMYLTRANSFERASE"/>
    <property type="match status" value="1"/>
</dbReference>
<dbReference type="RefSeq" id="WP_009019986.1">
    <property type="nucleotide sequence ID" value="NZ_DS999411.1"/>
</dbReference>
<comment type="similarity">
    <text evidence="2 8">Belongs to the Fmt family.</text>
</comment>
<dbReference type="PROSITE" id="PS00373">
    <property type="entry name" value="GART"/>
    <property type="match status" value="1"/>
</dbReference>
<dbReference type="EMBL" id="DS999411">
    <property type="protein sequence ID" value="EED35240.1"/>
    <property type="molecule type" value="Genomic_DNA"/>
</dbReference>
<dbReference type="AlphaFoldDB" id="B8KUG0"/>
<dbReference type="PANTHER" id="PTHR11138:SF5">
    <property type="entry name" value="METHIONYL-TRNA FORMYLTRANSFERASE, MITOCHONDRIAL"/>
    <property type="match status" value="1"/>
</dbReference>
<dbReference type="Pfam" id="PF00551">
    <property type="entry name" value="Formyl_trans_N"/>
    <property type="match status" value="1"/>
</dbReference>
<dbReference type="Gene3D" id="3.10.25.10">
    <property type="entry name" value="Formyl transferase, C-terminal domain"/>
    <property type="match status" value="1"/>
</dbReference>
<dbReference type="Proteomes" id="UP000004699">
    <property type="component" value="Unassembled WGS sequence"/>
</dbReference>
<keyword evidence="12" id="KW-1185">Reference proteome</keyword>
<dbReference type="NCBIfam" id="TIGR00460">
    <property type="entry name" value="fmt"/>
    <property type="match status" value="1"/>
</dbReference>
<reference evidence="12" key="1">
    <citation type="journal article" date="2013" name="BMC Microbiol.">
        <title>Taxonomy and evolution of bacteriochlorophyll a-containing members of the OM60/NOR5 clade of marine gammaproteobacteria: description of Luminiphilus syltensis gen. nov., sp. nov., reclassification of Haliea rubra as Pseudohaliea rubra gen. nov., comb. nov., and emendation of Chromatocurvus halotolerans.</title>
        <authorList>
            <person name="Spring S."/>
            <person name="Riedel T."/>
            <person name="Sproer C."/>
            <person name="Yan S."/>
            <person name="Harder J."/>
            <person name="Fuchs B.M."/>
        </authorList>
    </citation>
    <scope>NUCLEOTIDE SEQUENCE [LARGE SCALE GENOMIC DNA]</scope>
    <source>
        <strain evidence="12">NOR51-B</strain>
    </source>
</reference>
<evidence type="ECO:0000256" key="7">
    <source>
        <dbReference type="ARBA" id="ARBA00048558"/>
    </source>
</evidence>